<sequence>MFAHGARTSVLKRPTDVGMEYEEVQFPSKDGVPLEAWYIPAEGSDRLLVVNHPMTCNRYGFPGQLEPWHTELGVFGGFEVDFLTELRFLHDAGYNILTYDLRNHGLSSDANGVTSGLGLIEARDVVGSLRYVRSRDDLAAMKLGLYSRCMGANSTIVAMNFWPEEFDGVQALVVLNSVSGKTFIEQGARNIGLDPDTAREALAKKLVGMCGMRLDDEAPQLYAHAVKVPTFMAQLRHDFLIDAEKDGTEIFDAIGAKDKELFWIEGSNQRFYAYNYFGQHPEKLIDWFDSHLK</sequence>
<name>A0A4Z1DAJ4_9ACTN</name>
<dbReference type="InterPro" id="IPR029058">
    <property type="entry name" value="AB_hydrolase_fold"/>
</dbReference>
<dbReference type="GO" id="GO:0016787">
    <property type="term" value="F:hydrolase activity"/>
    <property type="evidence" value="ECO:0007669"/>
    <property type="project" value="UniProtKB-KW"/>
</dbReference>
<evidence type="ECO:0000313" key="2">
    <source>
        <dbReference type="Proteomes" id="UP000298159"/>
    </source>
</evidence>
<protein>
    <submittedName>
        <fullName evidence="1">Alpha/beta hydrolase</fullName>
    </submittedName>
</protein>
<dbReference type="Proteomes" id="UP000298159">
    <property type="component" value="Unassembled WGS sequence"/>
</dbReference>
<keyword evidence="2" id="KW-1185">Reference proteome</keyword>
<accession>A0A4Z1DAJ4</accession>
<dbReference type="Gene3D" id="3.40.50.1820">
    <property type="entry name" value="alpha/beta hydrolase"/>
    <property type="match status" value="1"/>
</dbReference>
<dbReference type="SUPFAM" id="SSF53474">
    <property type="entry name" value="alpha/beta-Hydrolases"/>
    <property type="match status" value="1"/>
</dbReference>
<reference evidence="1 2" key="1">
    <citation type="submission" date="2019-04" db="EMBL/GenBank/DDBJ databases">
        <title>Streptomyces sp. nov. Bv016 isolated from bark of Buahinia variegata.</title>
        <authorList>
            <person name="Kanchanasin P."/>
            <person name="Tanasupawat S."/>
            <person name="Yuki M."/>
            <person name="Kudo T."/>
        </authorList>
    </citation>
    <scope>NUCLEOTIDE SEQUENCE [LARGE SCALE GENOMIC DNA]</scope>
    <source>
        <strain evidence="1 2">Bv016</strain>
    </source>
</reference>
<evidence type="ECO:0000313" key="1">
    <source>
        <dbReference type="EMBL" id="TGN79931.1"/>
    </source>
</evidence>
<dbReference type="EMBL" id="SRRT01000002">
    <property type="protein sequence ID" value="TGN79931.1"/>
    <property type="molecule type" value="Genomic_DNA"/>
</dbReference>
<proteinExistence type="predicted"/>
<dbReference type="AlphaFoldDB" id="A0A4Z1DAJ4"/>
<keyword evidence="1" id="KW-0378">Hydrolase</keyword>
<comment type="caution">
    <text evidence="1">The sequence shown here is derived from an EMBL/GenBank/DDBJ whole genome shotgun (WGS) entry which is preliminary data.</text>
</comment>
<gene>
    <name evidence="1" type="ORF">E5083_06940</name>
</gene>
<organism evidence="1 2">
    <name type="scientific">Streptomyces bauhiniae</name>
    <dbReference type="NCBI Taxonomy" id="2340725"/>
    <lineage>
        <taxon>Bacteria</taxon>
        <taxon>Bacillati</taxon>
        <taxon>Actinomycetota</taxon>
        <taxon>Actinomycetes</taxon>
        <taxon>Kitasatosporales</taxon>
        <taxon>Streptomycetaceae</taxon>
        <taxon>Streptomyces</taxon>
    </lineage>
</organism>